<dbReference type="OrthoDB" id="5400409at2759"/>
<dbReference type="Proteomes" id="UP000799777">
    <property type="component" value="Unassembled WGS sequence"/>
</dbReference>
<evidence type="ECO:0000313" key="2">
    <source>
        <dbReference type="Proteomes" id="UP000799777"/>
    </source>
</evidence>
<comment type="caution">
    <text evidence="1">The sequence shown here is derived from an EMBL/GenBank/DDBJ whole genome shotgun (WGS) entry which is preliminary data.</text>
</comment>
<name>A0A9P4LH87_9PLEO</name>
<protein>
    <submittedName>
        <fullName evidence="1">Uncharacterized protein</fullName>
    </submittedName>
</protein>
<accession>A0A9P4LH87</accession>
<dbReference type="EMBL" id="ML978242">
    <property type="protein sequence ID" value="KAF2026521.1"/>
    <property type="molecule type" value="Genomic_DNA"/>
</dbReference>
<organism evidence="1 2">
    <name type="scientific">Setomelanomma holmii</name>
    <dbReference type="NCBI Taxonomy" id="210430"/>
    <lineage>
        <taxon>Eukaryota</taxon>
        <taxon>Fungi</taxon>
        <taxon>Dikarya</taxon>
        <taxon>Ascomycota</taxon>
        <taxon>Pezizomycotina</taxon>
        <taxon>Dothideomycetes</taxon>
        <taxon>Pleosporomycetidae</taxon>
        <taxon>Pleosporales</taxon>
        <taxon>Pleosporineae</taxon>
        <taxon>Phaeosphaeriaceae</taxon>
        <taxon>Setomelanomma</taxon>
    </lineage>
</organism>
<dbReference type="AlphaFoldDB" id="A0A9P4LH87"/>
<keyword evidence="2" id="KW-1185">Reference proteome</keyword>
<evidence type="ECO:0000313" key="1">
    <source>
        <dbReference type="EMBL" id="KAF2026521.1"/>
    </source>
</evidence>
<proteinExistence type="predicted"/>
<sequence length="233" mass="26450">MFVLTQRYIEFGDALHGLHSNLNTIETIIKAANTSLASDRFGTLGPLKFHTKTLIEIIGNFKLTLEESRDFLNDGTKFRQKQGVTTNVLYNINVDPQATHLINRLAFHSTKVGLILDAFNIHAQTHLRDLSNEHHQDTAEVLQELKHLINGQDPAGDVIPVYIARDLTVAPELIEKFTSELRNRAVWATTSPETAKMKMLLYVKDGHDTFFNHFNNMSQMTDSTSYLRLMKSI</sequence>
<reference evidence="1" key="1">
    <citation type="journal article" date="2020" name="Stud. Mycol.">
        <title>101 Dothideomycetes genomes: a test case for predicting lifestyles and emergence of pathogens.</title>
        <authorList>
            <person name="Haridas S."/>
            <person name="Albert R."/>
            <person name="Binder M."/>
            <person name="Bloem J."/>
            <person name="Labutti K."/>
            <person name="Salamov A."/>
            <person name="Andreopoulos B."/>
            <person name="Baker S."/>
            <person name="Barry K."/>
            <person name="Bills G."/>
            <person name="Bluhm B."/>
            <person name="Cannon C."/>
            <person name="Castanera R."/>
            <person name="Culley D."/>
            <person name="Daum C."/>
            <person name="Ezra D."/>
            <person name="Gonzalez J."/>
            <person name="Henrissat B."/>
            <person name="Kuo A."/>
            <person name="Liang C."/>
            <person name="Lipzen A."/>
            <person name="Lutzoni F."/>
            <person name="Magnuson J."/>
            <person name="Mondo S."/>
            <person name="Nolan M."/>
            <person name="Ohm R."/>
            <person name="Pangilinan J."/>
            <person name="Park H.-J."/>
            <person name="Ramirez L."/>
            <person name="Alfaro M."/>
            <person name="Sun H."/>
            <person name="Tritt A."/>
            <person name="Yoshinaga Y."/>
            <person name="Zwiers L.-H."/>
            <person name="Turgeon B."/>
            <person name="Goodwin S."/>
            <person name="Spatafora J."/>
            <person name="Crous P."/>
            <person name="Grigoriev I."/>
        </authorList>
    </citation>
    <scope>NUCLEOTIDE SEQUENCE</scope>
    <source>
        <strain evidence="1">CBS 110217</strain>
    </source>
</reference>
<gene>
    <name evidence="1" type="ORF">EK21DRAFT_115766</name>
</gene>